<dbReference type="Gene3D" id="3.30.70.100">
    <property type="match status" value="1"/>
</dbReference>
<dbReference type="GO" id="GO:0046872">
    <property type="term" value="F:metal ion binding"/>
    <property type="evidence" value="ECO:0007669"/>
    <property type="project" value="InterPro"/>
</dbReference>
<name>A0A917U415_9ACTN</name>
<sequence length="68" mass="7078">MTNDVTTLSIGGPVCRRCVRRVSRVVRDVPGVVALEVHADLGLLRVRGPVGPVVLAAALRCGGYPVTG</sequence>
<keyword evidence="2" id="KW-1185">Reference proteome</keyword>
<evidence type="ECO:0000313" key="2">
    <source>
        <dbReference type="Proteomes" id="UP000642070"/>
    </source>
</evidence>
<dbReference type="RefSeq" id="WP_190253927.1">
    <property type="nucleotide sequence ID" value="NZ_BMPI01000037.1"/>
</dbReference>
<dbReference type="SUPFAM" id="SSF55008">
    <property type="entry name" value="HMA, heavy metal-associated domain"/>
    <property type="match status" value="1"/>
</dbReference>
<gene>
    <name evidence="1" type="ORF">GCM10007977_066320</name>
</gene>
<dbReference type="InterPro" id="IPR036163">
    <property type="entry name" value="HMA_dom_sf"/>
</dbReference>
<reference evidence="1" key="1">
    <citation type="journal article" date="2014" name="Int. J. Syst. Evol. Microbiol.">
        <title>Complete genome sequence of Corynebacterium casei LMG S-19264T (=DSM 44701T), isolated from a smear-ripened cheese.</title>
        <authorList>
            <consortium name="US DOE Joint Genome Institute (JGI-PGF)"/>
            <person name="Walter F."/>
            <person name="Albersmeier A."/>
            <person name="Kalinowski J."/>
            <person name="Ruckert C."/>
        </authorList>
    </citation>
    <scope>NUCLEOTIDE SEQUENCE</scope>
    <source>
        <strain evidence="1">JCM 19831</strain>
    </source>
</reference>
<evidence type="ECO:0000313" key="1">
    <source>
        <dbReference type="EMBL" id="GGM55363.1"/>
    </source>
</evidence>
<organism evidence="1 2">
    <name type="scientific">Dactylosporangium sucinum</name>
    <dbReference type="NCBI Taxonomy" id="1424081"/>
    <lineage>
        <taxon>Bacteria</taxon>
        <taxon>Bacillati</taxon>
        <taxon>Actinomycetota</taxon>
        <taxon>Actinomycetes</taxon>
        <taxon>Micromonosporales</taxon>
        <taxon>Micromonosporaceae</taxon>
        <taxon>Dactylosporangium</taxon>
    </lineage>
</organism>
<reference evidence="1" key="2">
    <citation type="submission" date="2020-09" db="EMBL/GenBank/DDBJ databases">
        <authorList>
            <person name="Sun Q."/>
            <person name="Ohkuma M."/>
        </authorList>
    </citation>
    <scope>NUCLEOTIDE SEQUENCE</scope>
    <source>
        <strain evidence="1">JCM 19831</strain>
    </source>
</reference>
<dbReference type="EMBL" id="BMPI01000037">
    <property type="protein sequence ID" value="GGM55363.1"/>
    <property type="molecule type" value="Genomic_DNA"/>
</dbReference>
<proteinExistence type="predicted"/>
<evidence type="ECO:0008006" key="3">
    <source>
        <dbReference type="Google" id="ProtNLM"/>
    </source>
</evidence>
<accession>A0A917U415</accession>
<dbReference type="Proteomes" id="UP000642070">
    <property type="component" value="Unassembled WGS sequence"/>
</dbReference>
<comment type="caution">
    <text evidence="1">The sequence shown here is derived from an EMBL/GenBank/DDBJ whole genome shotgun (WGS) entry which is preliminary data.</text>
</comment>
<protein>
    <recommendedName>
        <fullName evidence="3">HMA domain-containing protein</fullName>
    </recommendedName>
</protein>
<dbReference type="AlphaFoldDB" id="A0A917U415"/>